<dbReference type="InterPro" id="IPR006104">
    <property type="entry name" value="Glyco_hydro_2_N"/>
</dbReference>
<dbReference type="Pfam" id="PF16355">
    <property type="entry name" value="DUF4982"/>
    <property type="match status" value="1"/>
</dbReference>
<dbReference type="SUPFAM" id="SSF49785">
    <property type="entry name" value="Galactose-binding domain-like"/>
    <property type="match status" value="1"/>
</dbReference>
<feature type="domain" description="DUF4982" evidence="8">
    <location>
        <begin position="650"/>
        <end position="737"/>
    </location>
</feature>
<dbReference type="InterPro" id="IPR006103">
    <property type="entry name" value="Glyco_hydro_2_cat"/>
</dbReference>
<accession>A0A0V8QJE3</accession>
<dbReference type="Gene3D" id="3.20.20.80">
    <property type="entry name" value="Glycosidases"/>
    <property type="match status" value="1"/>
</dbReference>
<dbReference type="GO" id="GO:0004553">
    <property type="term" value="F:hydrolase activity, hydrolyzing O-glycosyl compounds"/>
    <property type="evidence" value="ECO:0007669"/>
    <property type="project" value="InterPro"/>
</dbReference>
<feature type="domain" description="Glycosyl hydrolases family 2 sugar binding" evidence="6">
    <location>
        <begin position="75"/>
        <end position="171"/>
    </location>
</feature>
<proteinExistence type="inferred from homology"/>
<keyword evidence="11" id="KW-1185">Reference proteome</keyword>
<evidence type="ECO:0000256" key="1">
    <source>
        <dbReference type="ARBA" id="ARBA00007401"/>
    </source>
</evidence>
<evidence type="ECO:0000259" key="9">
    <source>
        <dbReference type="Pfam" id="PF18565"/>
    </source>
</evidence>
<dbReference type="InterPro" id="IPR051913">
    <property type="entry name" value="GH2_Domain-Containing"/>
</dbReference>
<dbReference type="Pfam" id="PF02836">
    <property type="entry name" value="Glyco_hydro_2_C"/>
    <property type="match status" value="1"/>
</dbReference>
<dbReference type="Pfam" id="PF07532">
    <property type="entry name" value="Big_4"/>
    <property type="match status" value="1"/>
</dbReference>
<dbReference type="InterPro" id="IPR023232">
    <property type="entry name" value="Glyco_hydro_2_AS"/>
</dbReference>
<evidence type="ECO:0000259" key="6">
    <source>
        <dbReference type="Pfam" id="PF02837"/>
    </source>
</evidence>
<gene>
    <name evidence="10" type="ORF">ASU35_00215</name>
</gene>
<dbReference type="OrthoDB" id="9762066at2"/>
<dbReference type="RefSeq" id="WP_058351115.1">
    <property type="nucleotide sequence ID" value="NZ_CABMMD010000001.1"/>
</dbReference>
<evidence type="ECO:0000259" key="8">
    <source>
        <dbReference type="Pfam" id="PF16355"/>
    </source>
</evidence>
<dbReference type="Pfam" id="PF00703">
    <property type="entry name" value="Glyco_hydro_2"/>
    <property type="match status" value="1"/>
</dbReference>
<dbReference type="Gene3D" id="2.60.40.10">
    <property type="entry name" value="Immunoglobulins"/>
    <property type="match status" value="3"/>
</dbReference>
<feature type="domain" description="Glycoside hydrolase family 2" evidence="9">
    <location>
        <begin position="755"/>
        <end position="865"/>
    </location>
</feature>
<dbReference type="Pfam" id="PF18565">
    <property type="entry name" value="Glyco_hydro2_C5"/>
    <property type="match status" value="1"/>
</dbReference>
<evidence type="ECO:0000256" key="3">
    <source>
        <dbReference type="ARBA" id="ARBA00023295"/>
    </source>
</evidence>
<organism evidence="10 11">
    <name type="scientific">Acetivibrio ethanolgignens</name>
    <dbReference type="NCBI Taxonomy" id="290052"/>
    <lineage>
        <taxon>Bacteria</taxon>
        <taxon>Bacillati</taxon>
        <taxon>Bacillota</taxon>
        <taxon>Clostridia</taxon>
        <taxon>Eubacteriales</taxon>
        <taxon>Oscillospiraceae</taxon>
        <taxon>Acetivibrio</taxon>
    </lineage>
</organism>
<dbReference type="InterPro" id="IPR013783">
    <property type="entry name" value="Ig-like_fold"/>
</dbReference>
<dbReference type="PANTHER" id="PTHR42732:SF1">
    <property type="entry name" value="BETA-MANNOSIDASE"/>
    <property type="match status" value="1"/>
</dbReference>
<dbReference type="Gene3D" id="2.60.120.260">
    <property type="entry name" value="Galactose-binding domain-like"/>
    <property type="match status" value="1"/>
</dbReference>
<dbReference type="InterPro" id="IPR036156">
    <property type="entry name" value="Beta-gal/glucu_dom_sf"/>
</dbReference>
<sequence>MVFTRQEEIRIGSPILGGDIPFNEGWKFYMGESESAKRSDFNDASWQSLSLPHDFSIEQEFTVEGEAQSGFLPGGTGWYRKTFLMPEACKDKTILLSFDGVYKDSYVYVNGILVGENHYGYMPFSFDITALLVCDGVTENTVAVRVEHTIPSSRWYSGSGIYREVALLVVPPVHIALNGIRISTPRLAREYGNGTATVSCEVEIENLLEEGREVIVRNQIYNADGIPVSETVETGQRLETGTRSCLIASAKVSHPLLWSLEDPVMYCVRTELLVSNQVIEQRETKFGFRWFAFDEQEGFRLNGRNVKLCGVCMHHDQGALGAAACYDAVYRQLSLMKEMGANAVRTAHNPADKHFLQICDELGLLVIEELFDGWNVSKNGNSHDFAAYFNERLTEKQGLIGGSRAMTWAEFAVKSTVRRDRNHPSLMLWSLGNEIQEGAAVSKEFPNIAKKLIAWIREEDKERKVTHGDNTRAGNEVLREVLEVVRNSGGIVGFNYAAASELDALTRVYGCLISSETASAVNSRGVYTTEQSRANADGKYHLTSYDSSTVAWGKTASASIYDTMTRDFVAGEFVWTGFDYIGEPTPWNGIDRGSKTDGRALPNSSYFGIVETTGFPKDSYYLYRSQWNRKDTTLHLVTAWDEKNMRKEEGKTPVAIYTNGARVELYRNEEHIGTATRRVHRTKAGHCYFTYEMETRDMVNCTPVRGSEGKSLYAKFMVAYEKGRIWAKAYDEQGKEIKKTVGKAMVYTPEAAVKLRVARDRECIAADGKSLVYLTYDVVDDRGVIHTTANHIIRITLEGNAQIAGVDNGDQATLAKYQQPAVLSEDKKTAEIAAYAGKALVILRSTEASGEVRVTAQSDGLEPAVTTVQIMEARNKKAGELISYRMPRHCYVPLGAARVELPENIEVTLRNGKKETCPVSWSPFDRERLKQRGNFQVTGRLTLASEALNLSITIHVYSEIAGGKNYSGMTRPGVIPVLPAQVMTYLSDGSAFEEAKAVWHMENMNAASFAHAGDMVEIEGEALPMDGKAYPIRAFIRVAVPIYGEEINIMDQLLRLEKREEKRKKLLITLTWATVHWIDSVNLYLDSSISFSYTLDGVEWKETEYRKTELGKNRYAFIFKERIEAIAICLRLEQEAFEVIEASGIEVMSRRVSYE</sequence>
<evidence type="ECO:0000259" key="4">
    <source>
        <dbReference type="Pfam" id="PF00703"/>
    </source>
</evidence>
<dbReference type="Proteomes" id="UP000054874">
    <property type="component" value="Unassembled WGS sequence"/>
</dbReference>
<dbReference type="SUPFAM" id="SSF49303">
    <property type="entry name" value="beta-Galactosidase/glucuronidase domain"/>
    <property type="match status" value="1"/>
</dbReference>
<reference evidence="10 11" key="1">
    <citation type="submission" date="2015-11" db="EMBL/GenBank/DDBJ databases">
        <title>Butyribacter intestini gen. nov., sp. nov., a butyric acid-producing bacterium of the family Lachnospiraceae isolated from the human faeces.</title>
        <authorList>
            <person name="Zou Y."/>
            <person name="Xue W."/>
            <person name="Luo G."/>
            <person name="Lv M."/>
        </authorList>
    </citation>
    <scope>NUCLEOTIDE SEQUENCE [LARGE SCALE GENOMIC DNA]</scope>
    <source>
        <strain evidence="10 11">ACET-33324</strain>
    </source>
</reference>
<comment type="caution">
    <text evidence="10">The sequence shown here is derived from an EMBL/GenBank/DDBJ whole genome shotgun (WGS) entry which is preliminary data.</text>
</comment>
<dbReference type="InterPro" id="IPR032311">
    <property type="entry name" value="DUF4982"/>
</dbReference>
<dbReference type="PROSITE" id="PS00608">
    <property type="entry name" value="GLYCOSYL_HYDROL_F2_2"/>
    <property type="match status" value="1"/>
</dbReference>
<dbReference type="PRINTS" id="PR00132">
    <property type="entry name" value="GLHYDRLASE2"/>
</dbReference>
<dbReference type="AlphaFoldDB" id="A0A0V8QJE3"/>
<dbReference type="Pfam" id="PF02837">
    <property type="entry name" value="Glyco_hydro_2_N"/>
    <property type="match status" value="1"/>
</dbReference>
<evidence type="ECO:0000256" key="2">
    <source>
        <dbReference type="ARBA" id="ARBA00022801"/>
    </source>
</evidence>
<dbReference type="InterPro" id="IPR011081">
    <property type="entry name" value="Big_4"/>
</dbReference>
<dbReference type="InterPro" id="IPR040605">
    <property type="entry name" value="Glyco_hydro2_dom5"/>
</dbReference>
<dbReference type="InterPro" id="IPR017853">
    <property type="entry name" value="GH"/>
</dbReference>
<keyword evidence="2" id="KW-0378">Hydrolase</keyword>
<protein>
    <submittedName>
        <fullName evidence="10">Uncharacterized protein</fullName>
    </submittedName>
</protein>
<dbReference type="InterPro" id="IPR006102">
    <property type="entry name" value="Ig-like_GH2"/>
</dbReference>
<feature type="domain" description="Glycoside hydrolase family 2 immunoglobulin-like beta-sandwich" evidence="4">
    <location>
        <begin position="184"/>
        <end position="289"/>
    </location>
</feature>
<dbReference type="InterPro" id="IPR008979">
    <property type="entry name" value="Galactose-bd-like_sf"/>
</dbReference>
<name>A0A0V8QJE3_9FIRM</name>
<keyword evidence="3" id="KW-0326">Glycosidase</keyword>
<evidence type="ECO:0000259" key="7">
    <source>
        <dbReference type="Pfam" id="PF07532"/>
    </source>
</evidence>
<feature type="domain" description="Glycoside hydrolase family 2 catalytic" evidence="5">
    <location>
        <begin position="297"/>
        <end position="472"/>
    </location>
</feature>
<feature type="domain" description="Bacterial Ig-like" evidence="7">
    <location>
        <begin position="899"/>
        <end position="941"/>
    </location>
</feature>
<evidence type="ECO:0000259" key="5">
    <source>
        <dbReference type="Pfam" id="PF02836"/>
    </source>
</evidence>
<dbReference type="InterPro" id="IPR006101">
    <property type="entry name" value="Glyco_hydro_2"/>
</dbReference>
<dbReference type="GO" id="GO:0005975">
    <property type="term" value="P:carbohydrate metabolic process"/>
    <property type="evidence" value="ECO:0007669"/>
    <property type="project" value="InterPro"/>
</dbReference>
<evidence type="ECO:0000313" key="10">
    <source>
        <dbReference type="EMBL" id="KSV60636.1"/>
    </source>
</evidence>
<dbReference type="PANTHER" id="PTHR42732">
    <property type="entry name" value="BETA-GALACTOSIDASE"/>
    <property type="match status" value="1"/>
</dbReference>
<dbReference type="STRING" id="290052.ASU35_00215"/>
<dbReference type="SUPFAM" id="SSF51445">
    <property type="entry name" value="(Trans)glycosidases"/>
    <property type="match status" value="1"/>
</dbReference>
<evidence type="ECO:0000313" key="11">
    <source>
        <dbReference type="Proteomes" id="UP000054874"/>
    </source>
</evidence>
<comment type="similarity">
    <text evidence="1">Belongs to the glycosyl hydrolase 2 family.</text>
</comment>
<dbReference type="EMBL" id="LNAM01000001">
    <property type="protein sequence ID" value="KSV60636.1"/>
    <property type="molecule type" value="Genomic_DNA"/>
</dbReference>